<dbReference type="RefSeq" id="WP_307208395.1">
    <property type="nucleotide sequence ID" value="NZ_JAUSST010000012.1"/>
</dbReference>
<gene>
    <name evidence="1" type="ORF">J2T15_005817</name>
</gene>
<protein>
    <submittedName>
        <fullName evidence="1">Vacuolar-type H+-ATPase catalytic subunit A/Vma1</fullName>
    </submittedName>
</protein>
<evidence type="ECO:0000313" key="1">
    <source>
        <dbReference type="EMBL" id="MDQ0116341.1"/>
    </source>
</evidence>
<name>A0ABT9U9M7_PAEHA</name>
<keyword evidence="2" id="KW-1185">Reference proteome</keyword>
<organism evidence="1 2">
    <name type="scientific">Paenibacillus harenae</name>
    <dbReference type="NCBI Taxonomy" id="306543"/>
    <lineage>
        <taxon>Bacteria</taxon>
        <taxon>Bacillati</taxon>
        <taxon>Bacillota</taxon>
        <taxon>Bacilli</taxon>
        <taxon>Bacillales</taxon>
        <taxon>Paenibacillaceae</taxon>
        <taxon>Paenibacillus</taxon>
    </lineage>
</organism>
<reference evidence="1 2" key="1">
    <citation type="submission" date="2023-07" db="EMBL/GenBank/DDBJ databases">
        <title>Sorghum-associated microbial communities from plants grown in Nebraska, USA.</title>
        <authorList>
            <person name="Schachtman D."/>
        </authorList>
    </citation>
    <scope>NUCLEOTIDE SEQUENCE [LARGE SCALE GENOMIC DNA]</scope>
    <source>
        <strain evidence="1 2">CC482</strain>
    </source>
</reference>
<proteinExistence type="predicted"/>
<sequence length="64" mass="7940">MNASYVNEWLDEYNDYMRLYRMFGDQAFMDRAKAALDHLQMRMNREKQLQRFMYRMMNSKSLAN</sequence>
<accession>A0ABT9U9M7</accession>
<comment type="caution">
    <text evidence="1">The sequence shown here is derived from an EMBL/GenBank/DDBJ whole genome shotgun (WGS) entry which is preliminary data.</text>
</comment>
<dbReference type="EMBL" id="JAUSSU010000018">
    <property type="protein sequence ID" value="MDQ0116341.1"/>
    <property type="molecule type" value="Genomic_DNA"/>
</dbReference>
<evidence type="ECO:0000313" key="2">
    <source>
        <dbReference type="Proteomes" id="UP001229346"/>
    </source>
</evidence>
<dbReference type="Proteomes" id="UP001229346">
    <property type="component" value="Unassembled WGS sequence"/>
</dbReference>